<dbReference type="KEGG" id="fax:FUAX_27690"/>
<keyword evidence="1" id="KW-0812">Transmembrane</keyword>
<dbReference type="Proteomes" id="UP001348817">
    <property type="component" value="Chromosome"/>
</dbReference>
<keyword evidence="3" id="KW-1185">Reference proteome</keyword>
<keyword evidence="1" id="KW-1133">Transmembrane helix</keyword>
<gene>
    <name evidence="2" type="ORF">FUAX_27690</name>
</gene>
<accession>A0AAU9CTH7</accession>
<reference evidence="2 3" key="1">
    <citation type="submission" date="2021-12" db="EMBL/GenBank/DDBJ databases">
        <title>Genome sequencing of bacteria with rrn-lacking chromosome and rrn-plasmid.</title>
        <authorList>
            <person name="Anda M."/>
            <person name="Iwasaki W."/>
        </authorList>
    </citation>
    <scope>NUCLEOTIDE SEQUENCE [LARGE SCALE GENOMIC DNA]</scope>
    <source>
        <strain evidence="2 3">DSM 100852</strain>
    </source>
</reference>
<sequence>MPTMDYIDTNDSKFIFKASRMRYLGICLLFLFSFAGPSWAQDIHLELGPSEIAQNQAFYITIVVKNGQMKSYGTFPEIDGFTKRGASSSTSTNIMNGQMSVSHSIQQSYLPEKQGTFTLKPFSINVNGKKISSQGKTIKVGPPIQRQRRRRSFFDPFGFDDPFREPEPQEYIEVKTDAFIAITPSKTEIYEGEGVNLALEFYVADSGPMPFRLYKINEQLSEIIKAIKPNNAWEENFNLQNPKGEPVQVGKKRFIRYRLFQATYFPLNDEDIEIPSVPLTMSKLKFARRRTFGIQSQKSDLKTFHTKAKTIKVKPLPPYPGDEAVAVGQYRLNEKIGKKKLQTGESTSFGFSISGKGNIAAITPPNIPETDSLNVFPPEISENIKRNNSSVYGYKSFNYYIVAEDPGTYDLSKKFQWVYFDPIREKYDTLSPRITLHVKGESLSPKKTLTDSETDLQDMAMNANNRLKDRNRTDYFLWFMNIALLLVIAFTIGFVMRK</sequence>
<dbReference type="PANTHER" id="PTHR40940">
    <property type="entry name" value="PROTEIN BATD-RELATED"/>
    <property type="match status" value="1"/>
</dbReference>
<dbReference type="EMBL" id="AP025314">
    <property type="protein sequence ID" value="BDD10337.1"/>
    <property type="molecule type" value="Genomic_DNA"/>
</dbReference>
<feature type="transmembrane region" description="Helical" evidence="1">
    <location>
        <begin position="475"/>
        <end position="496"/>
    </location>
</feature>
<evidence type="ECO:0000256" key="1">
    <source>
        <dbReference type="SAM" id="Phobius"/>
    </source>
</evidence>
<dbReference type="PANTHER" id="PTHR40940:SF2">
    <property type="entry name" value="BATD"/>
    <property type="match status" value="1"/>
</dbReference>
<evidence type="ECO:0008006" key="4">
    <source>
        <dbReference type="Google" id="ProtNLM"/>
    </source>
</evidence>
<proteinExistence type="predicted"/>
<evidence type="ECO:0000313" key="3">
    <source>
        <dbReference type="Proteomes" id="UP001348817"/>
    </source>
</evidence>
<organism evidence="2 3">
    <name type="scientific">Fulvitalea axinellae</name>
    <dbReference type="NCBI Taxonomy" id="1182444"/>
    <lineage>
        <taxon>Bacteria</taxon>
        <taxon>Pseudomonadati</taxon>
        <taxon>Bacteroidota</taxon>
        <taxon>Cytophagia</taxon>
        <taxon>Cytophagales</taxon>
        <taxon>Persicobacteraceae</taxon>
        <taxon>Fulvitalea</taxon>
    </lineage>
</organism>
<dbReference type="AlphaFoldDB" id="A0AAU9CTH7"/>
<evidence type="ECO:0000313" key="2">
    <source>
        <dbReference type="EMBL" id="BDD10337.1"/>
    </source>
</evidence>
<name>A0AAU9CTH7_9BACT</name>
<protein>
    <recommendedName>
        <fullName evidence="4">Oxygen tolerance</fullName>
    </recommendedName>
</protein>
<dbReference type="Pfam" id="PF13584">
    <property type="entry name" value="BatD"/>
    <property type="match status" value="2"/>
</dbReference>
<dbReference type="InterPro" id="IPR025738">
    <property type="entry name" value="BatD"/>
</dbReference>
<keyword evidence="1" id="KW-0472">Membrane</keyword>